<gene>
    <name evidence="1" type="ORF">P280DRAFT_548773</name>
</gene>
<dbReference type="OrthoDB" id="5235678at2759"/>
<proteinExistence type="predicted"/>
<sequence length="103" mass="11868">MNARYLSGQAIQTVTKGAKTIMVEYVEKTTAWTRPAGYPADNVKQEFVSLVDDYFDKLQPTTAKVAMKESEHPSDNDKRKHYTAFELDKDNKHVNTIHLHRKE</sequence>
<name>A0A6A6S2X1_9PLEO</name>
<reference evidence="1" key="1">
    <citation type="journal article" date="2020" name="Stud. Mycol.">
        <title>101 Dothideomycetes genomes: a test case for predicting lifestyles and emergence of pathogens.</title>
        <authorList>
            <person name="Haridas S."/>
            <person name="Albert R."/>
            <person name="Binder M."/>
            <person name="Bloem J."/>
            <person name="Labutti K."/>
            <person name="Salamov A."/>
            <person name="Andreopoulos B."/>
            <person name="Baker S."/>
            <person name="Barry K."/>
            <person name="Bills G."/>
            <person name="Bluhm B."/>
            <person name="Cannon C."/>
            <person name="Castanera R."/>
            <person name="Culley D."/>
            <person name="Daum C."/>
            <person name="Ezra D."/>
            <person name="Gonzalez J."/>
            <person name="Henrissat B."/>
            <person name="Kuo A."/>
            <person name="Liang C."/>
            <person name="Lipzen A."/>
            <person name="Lutzoni F."/>
            <person name="Magnuson J."/>
            <person name="Mondo S."/>
            <person name="Nolan M."/>
            <person name="Ohm R."/>
            <person name="Pangilinan J."/>
            <person name="Park H.-J."/>
            <person name="Ramirez L."/>
            <person name="Alfaro M."/>
            <person name="Sun H."/>
            <person name="Tritt A."/>
            <person name="Yoshinaga Y."/>
            <person name="Zwiers L.-H."/>
            <person name="Turgeon B."/>
            <person name="Goodwin S."/>
            <person name="Spatafora J."/>
            <person name="Crous P."/>
            <person name="Grigoriev I."/>
        </authorList>
    </citation>
    <scope>NUCLEOTIDE SEQUENCE</scope>
    <source>
        <strain evidence="1">CBS 473.64</strain>
    </source>
</reference>
<dbReference type="AlphaFoldDB" id="A0A6A6S2X1"/>
<dbReference type="Proteomes" id="UP000799753">
    <property type="component" value="Unassembled WGS sequence"/>
</dbReference>
<dbReference type="EMBL" id="MU006782">
    <property type="protein sequence ID" value="KAF2642226.1"/>
    <property type="molecule type" value="Genomic_DNA"/>
</dbReference>
<evidence type="ECO:0000313" key="2">
    <source>
        <dbReference type="Proteomes" id="UP000799753"/>
    </source>
</evidence>
<protein>
    <submittedName>
        <fullName evidence="1">Uncharacterized protein</fullName>
    </submittedName>
</protein>
<accession>A0A6A6S2X1</accession>
<organism evidence="1 2">
    <name type="scientific">Massarina eburnea CBS 473.64</name>
    <dbReference type="NCBI Taxonomy" id="1395130"/>
    <lineage>
        <taxon>Eukaryota</taxon>
        <taxon>Fungi</taxon>
        <taxon>Dikarya</taxon>
        <taxon>Ascomycota</taxon>
        <taxon>Pezizomycotina</taxon>
        <taxon>Dothideomycetes</taxon>
        <taxon>Pleosporomycetidae</taxon>
        <taxon>Pleosporales</taxon>
        <taxon>Massarineae</taxon>
        <taxon>Massarinaceae</taxon>
        <taxon>Massarina</taxon>
    </lineage>
</organism>
<keyword evidence="2" id="KW-1185">Reference proteome</keyword>
<evidence type="ECO:0000313" key="1">
    <source>
        <dbReference type="EMBL" id="KAF2642226.1"/>
    </source>
</evidence>